<evidence type="ECO:0000313" key="1">
    <source>
        <dbReference type="EMBL" id="KGG82359.1"/>
    </source>
</evidence>
<accession>A0A0E3B7K9</accession>
<dbReference type="InterPro" id="IPR012349">
    <property type="entry name" value="Split_barrel_FMN-bd"/>
</dbReference>
<comment type="caution">
    <text evidence="1">The sequence shown here is derived from an EMBL/GenBank/DDBJ whole genome shotgun (WGS) entry which is preliminary data.</text>
</comment>
<name>A0A0E3B7K9_9BURK</name>
<sequence length="201" mass="21345">MAPTVGHAGDARRGLARLKLVRPRALAYHAQMPHESRLQQSLRQLLASQRTAALAVQPQAGSSAPGYLPAPGLSLVPWAWSGEFSCLILHVSALASHTQAMELHPAVSLLMSRPESAGEAVHALERISIQGVASTPPRDSGLWQGARASYLARFPEAEPMTALGDFRFVCITPQSGRHVAGFGAARDVDEHDLIAALNPAA</sequence>
<organism evidence="1 2">
    <name type="scientific">Comamonas thiooxydans</name>
    <dbReference type="NCBI Taxonomy" id="363952"/>
    <lineage>
        <taxon>Bacteria</taxon>
        <taxon>Pseudomonadati</taxon>
        <taxon>Pseudomonadota</taxon>
        <taxon>Betaproteobacteria</taxon>
        <taxon>Burkholderiales</taxon>
        <taxon>Comamonadaceae</taxon>
        <taxon>Comamonas</taxon>
    </lineage>
</organism>
<dbReference type="Gene3D" id="2.30.110.10">
    <property type="entry name" value="Electron Transport, Fmn-binding Protein, Chain A"/>
    <property type="match status" value="1"/>
</dbReference>
<proteinExistence type="predicted"/>
<gene>
    <name evidence="1" type="ORF">P245_26820</name>
</gene>
<protein>
    <submittedName>
        <fullName evidence="1">Pyridoxamine 5'-phosphate oxidase</fullName>
    </submittedName>
</protein>
<dbReference type="AlphaFoldDB" id="A0A0E3B7K9"/>
<evidence type="ECO:0000313" key="2">
    <source>
        <dbReference type="Proteomes" id="UP000029567"/>
    </source>
</evidence>
<dbReference type="EMBL" id="AWTN01000156">
    <property type="protein sequence ID" value="KGG82359.1"/>
    <property type="molecule type" value="Genomic_DNA"/>
</dbReference>
<dbReference type="Proteomes" id="UP000029567">
    <property type="component" value="Unassembled WGS sequence"/>
</dbReference>
<dbReference type="SUPFAM" id="SSF50475">
    <property type="entry name" value="FMN-binding split barrel"/>
    <property type="match status" value="1"/>
</dbReference>
<dbReference type="InterPro" id="IPR014419">
    <property type="entry name" value="HutZ"/>
</dbReference>
<reference evidence="1 2" key="1">
    <citation type="submission" date="2013-09" db="EMBL/GenBank/DDBJ databases">
        <title>High correlation between genotypes and phenotypes of environmental bacteria Comamonas testosteroni strains.</title>
        <authorList>
            <person name="Liu L."/>
            <person name="Zhu W."/>
            <person name="Xia X."/>
            <person name="Xu B."/>
            <person name="Luo M."/>
            <person name="Wang G."/>
        </authorList>
    </citation>
    <scope>NUCLEOTIDE SEQUENCE [LARGE SCALE GENOMIC DNA]</scope>
    <source>
        <strain evidence="1 2">JL14</strain>
    </source>
</reference>
<dbReference type="PIRSF" id="PIRSF004633">
    <property type="entry name" value="UCP_PLP_oxd"/>
    <property type="match status" value="1"/>
</dbReference>